<comment type="caution">
    <text evidence="1">The sequence shown here is derived from an EMBL/GenBank/DDBJ whole genome shotgun (WGS) entry which is preliminary data.</text>
</comment>
<keyword evidence="2" id="KW-1185">Reference proteome</keyword>
<evidence type="ECO:0000313" key="1">
    <source>
        <dbReference type="EMBL" id="OOC59106.1"/>
    </source>
</evidence>
<reference evidence="1 2" key="1">
    <citation type="submission" date="2016-12" db="EMBL/GenBank/DDBJ databases">
        <title>Genome sequencing and description of Paenibacillus sp. nov. from high altitude lake in the Indian Trans- Himalayas.</title>
        <authorList>
            <person name="Kiran S."/>
            <person name="Swarnkar M.K."/>
            <person name="Rana A."/>
            <person name="Tewari R."/>
            <person name="Gulati A."/>
        </authorList>
    </citation>
    <scope>NUCLEOTIDE SEQUENCE [LARGE SCALE GENOMIC DNA]</scope>
    <source>
        <strain evidence="1 2">IHBB 9951</strain>
    </source>
</reference>
<protein>
    <submittedName>
        <fullName evidence="1">Uncharacterized protein</fullName>
    </submittedName>
</protein>
<name>A0ABX3JRJ5_9BACL</name>
<dbReference type="Proteomes" id="UP000189059">
    <property type="component" value="Unassembled WGS sequence"/>
</dbReference>
<organism evidence="1 2">
    <name type="scientific">Paenibacillus ihbetae</name>
    <dbReference type="NCBI Taxonomy" id="1870820"/>
    <lineage>
        <taxon>Bacteria</taxon>
        <taxon>Bacillati</taxon>
        <taxon>Bacillota</taxon>
        <taxon>Bacilli</taxon>
        <taxon>Bacillales</taxon>
        <taxon>Paenibacillaceae</taxon>
        <taxon>Paenibacillus</taxon>
    </lineage>
</organism>
<evidence type="ECO:0000313" key="2">
    <source>
        <dbReference type="Proteomes" id="UP000189059"/>
    </source>
</evidence>
<accession>A0ABX3JRJ5</accession>
<sequence length="73" mass="8076">MKEEGIFCFNQEIWIRAKSIAVVNSSVQVTEMKVDPGELQYNWRDKVTGGSDAAKGDDAVSLLELTLKLLGEC</sequence>
<gene>
    <name evidence="1" type="ORF">BBD40_26045</name>
</gene>
<proteinExistence type="predicted"/>
<dbReference type="EMBL" id="MRVI01000002">
    <property type="protein sequence ID" value="OOC59106.1"/>
    <property type="molecule type" value="Genomic_DNA"/>
</dbReference>